<feature type="compositionally biased region" description="Basic and acidic residues" evidence="1">
    <location>
        <begin position="262"/>
        <end position="271"/>
    </location>
</feature>
<dbReference type="EMBL" id="BQKI01000015">
    <property type="protein sequence ID" value="GJN08403.1"/>
    <property type="molecule type" value="Genomic_DNA"/>
</dbReference>
<feature type="compositionally biased region" description="Basic and acidic residues" evidence="1">
    <location>
        <begin position="394"/>
        <end position="409"/>
    </location>
</feature>
<reference evidence="2" key="1">
    <citation type="journal article" date="2018" name="DNA Res.">
        <title>Multiple hybrid de novo genome assembly of finger millet, an orphan allotetraploid crop.</title>
        <authorList>
            <person name="Hatakeyama M."/>
            <person name="Aluri S."/>
            <person name="Balachadran M.T."/>
            <person name="Sivarajan S.R."/>
            <person name="Patrignani A."/>
            <person name="Gruter S."/>
            <person name="Poveda L."/>
            <person name="Shimizu-Inatsugi R."/>
            <person name="Baeten J."/>
            <person name="Francoijs K.J."/>
            <person name="Nataraja K.N."/>
            <person name="Reddy Y.A.N."/>
            <person name="Phadnis S."/>
            <person name="Ravikumar R.L."/>
            <person name="Schlapbach R."/>
            <person name="Sreeman S.M."/>
            <person name="Shimizu K.K."/>
        </authorList>
    </citation>
    <scope>NUCLEOTIDE SEQUENCE</scope>
</reference>
<feature type="region of interest" description="Disordered" evidence="1">
    <location>
        <begin position="377"/>
        <end position="412"/>
    </location>
</feature>
<proteinExistence type="predicted"/>
<dbReference type="Proteomes" id="UP001054889">
    <property type="component" value="Unassembled WGS sequence"/>
</dbReference>
<reference evidence="2" key="2">
    <citation type="submission" date="2021-12" db="EMBL/GenBank/DDBJ databases">
        <title>Resequencing data analysis of finger millet.</title>
        <authorList>
            <person name="Hatakeyama M."/>
            <person name="Aluri S."/>
            <person name="Balachadran M.T."/>
            <person name="Sivarajan S.R."/>
            <person name="Poveda L."/>
            <person name="Shimizu-Inatsugi R."/>
            <person name="Schlapbach R."/>
            <person name="Sreeman S.M."/>
            <person name="Shimizu K.K."/>
        </authorList>
    </citation>
    <scope>NUCLEOTIDE SEQUENCE</scope>
</reference>
<gene>
    <name evidence="2" type="primary">ga26316</name>
    <name evidence="2" type="ORF">PR202_ga26316</name>
</gene>
<feature type="region of interest" description="Disordered" evidence="1">
    <location>
        <begin position="220"/>
        <end position="274"/>
    </location>
</feature>
<evidence type="ECO:0000256" key="1">
    <source>
        <dbReference type="SAM" id="MobiDB-lite"/>
    </source>
</evidence>
<accession>A0AAV5DD50</accession>
<dbReference type="AlphaFoldDB" id="A0AAV5DD50"/>
<keyword evidence="3" id="KW-1185">Reference proteome</keyword>
<feature type="region of interest" description="Disordered" evidence="1">
    <location>
        <begin position="163"/>
        <end position="201"/>
    </location>
</feature>
<protein>
    <submittedName>
        <fullName evidence="2">Uncharacterized protein</fullName>
    </submittedName>
</protein>
<evidence type="ECO:0000313" key="2">
    <source>
        <dbReference type="EMBL" id="GJN08403.1"/>
    </source>
</evidence>
<sequence length="506" mass="56731">MNLLQEILQHLRDLRNVDLKSRMLVMHLLQIQRSKYIYTCGIIRSFLKLHDAESWCQLLRPQQAEKLQRRYGFPVTPERVPSSSENLRGHPAPHPSWWATIQCGKSSVLESSAGSASLAQGICTRVPLVMRLRTTSPPRPSLQLGTARASWWPPRVPMVADRALPRRRSPRLRQQSPTRPSRWCWEEGRPTDPGPGTLTPARAASEDIYDQCPNIIKQYIAPPGEHHPQRAVGDVDSPRAESIPWSPAGGPHGDRTSPSSPKADKAPEGLLERSPWTTSTSARYVACATASATRPTTRPREGRSCYPAVKSTGPVVLPLLAPFSAFRIIMRNRHPRHRQADQRRLSRAQERRCRDLKTLSTRGGLLSARRVAARCPGLMGQGKGRSAQQRRSHRDGAGGRLHFEPEKTGPDQWMEWTSHGVHEARQVPPAERSKGFVGGLMLSHLRVHADLASVKRLVEKDLEEELATRFWATRCRGGRDACPCPARAKRERLKKRMSAPEVVANQ</sequence>
<organism evidence="2 3">
    <name type="scientific">Eleusine coracana subsp. coracana</name>
    <dbReference type="NCBI Taxonomy" id="191504"/>
    <lineage>
        <taxon>Eukaryota</taxon>
        <taxon>Viridiplantae</taxon>
        <taxon>Streptophyta</taxon>
        <taxon>Embryophyta</taxon>
        <taxon>Tracheophyta</taxon>
        <taxon>Spermatophyta</taxon>
        <taxon>Magnoliopsida</taxon>
        <taxon>Liliopsida</taxon>
        <taxon>Poales</taxon>
        <taxon>Poaceae</taxon>
        <taxon>PACMAD clade</taxon>
        <taxon>Chloridoideae</taxon>
        <taxon>Cynodonteae</taxon>
        <taxon>Eleusininae</taxon>
        <taxon>Eleusine</taxon>
    </lineage>
</organism>
<name>A0AAV5DD50_ELECO</name>
<comment type="caution">
    <text evidence="2">The sequence shown here is derived from an EMBL/GenBank/DDBJ whole genome shotgun (WGS) entry which is preliminary data.</text>
</comment>
<evidence type="ECO:0000313" key="3">
    <source>
        <dbReference type="Proteomes" id="UP001054889"/>
    </source>
</evidence>
<feature type="compositionally biased region" description="Low complexity" evidence="1">
    <location>
        <begin position="172"/>
        <end position="182"/>
    </location>
</feature>